<dbReference type="AlphaFoldDB" id="A0A4Q9VTH0"/>
<dbReference type="OrthoDB" id="64737at2"/>
<dbReference type="RefSeq" id="WP_131307884.1">
    <property type="nucleotide sequence ID" value="NZ_SJFN01000009.1"/>
</dbReference>
<sequence length="227" mass="24826">MNDVSKHRIHVLARNLRHRPRLLVSIAVGLVVLVGIALGTPWRASTRALIAWNAGAGLYVVLAWTTMLRSGAERMRARSKLHDEGGMVILIATAFAATLSLIAIVAELATTKDAVGWLKTAHISLGVVTLLSSWVFIHTSFAFHYAHAYYAGLIRNHTPCLEFPKTPEPRYSDFLYFAFVIGTSGQTADISFLTTEARQLGLIHCVLSFIFNTTVLALMINIAAGLI</sequence>
<dbReference type="Pfam" id="PF07077">
    <property type="entry name" value="DUF1345"/>
    <property type="match status" value="1"/>
</dbReference>
<evidence type="ECO:0000256" key="1">
    <source>
        <dbReference type="SAM" id="Phobius"/>
    </source>
</evidence>
<dbReference type="InterPro" id="IPR009781">
    <property type="entry name" value="DUF1345"/>
</dbReference>
<keyword evidence="1" id="KW-0812">Transmembrane</keyword>
<feature type="transmembrane region" description="Helical" evidence="1">
    <location>
        <begin position="48"/>
        <end position="67"/>
    </location>
</feature>
<feature type="transmembrane region" description="Helical" evidence="1">
    <location>
        <begin position="21"/>
        <end position="42"/>
    </location>
</feature>
<feature type="transmembrane region" description="Helical" evidence="1">
    <location>
        <begin position="88"/>
        <end position="109"/>
    </location>
</feature>
<feature type="transmembrane region" description="Helical" evidence="1">
    <location>
        <begin position="121"/>
        <end position="146"/>
    </location>
</feature>
<protein>
    <submittedName>
        <fullName evidence="2">DUF1345 domain-containing protein</fullName>
    </submittedName>
</protein>
<keyword evidence="1" id="KW-1133">Transmembrane helix</keyword>
<gene>
    <name evidence="2" type="ORF">EYW49_07700</name>
</gene>
<feature type="transmembrane region" description="Helical" evidence="1">
    <location>
        <begin position="200"/>
        <end position="224"/>
    </location>
</feature>
<dbReference type="EMBL" id="SJFN01000009">
    <property type="protein sequence ID" value="TBW39006.1"/>
    <property type="molecule type" value="Genomic_DNA"/>
</dbReference>
<evidence type="ECO:0000313" key="2">
    <source>
        <dbReference type="EMBL" id="TBW39006.1"/>
    </source>
</evidence>
<name>A0A4Q9VTH0_9HYPH</name>
<accession>A0A4Q9VTH0</accession>
<organism evidence="2 3">
    <name type="scientific">Siculibacillus lacustris</name>
    <dbReference type="NCBI Taxonomy" id="1549641"/>
    <lineage>
        <taxon>Bacteria</taxon>
        <taxon>Pseudomonadati</taxon>
        <taxon>Pseudomonadota</taxon>
        <taxon>Alphaproteobacteria</taxon>
        <taxon>Hyphomicrobiales</taxon>
        <taxon>Ancalomicrobiaceae</taxon>
        <taxon>Siculibacillus</taxon>
    </lineage>
</organism>
<evidence type="ECO:0000313" key="3">
    <source>
        <dbReference type="Proteomes" id="UP000292781"/>
    </source>
</evidence>
<reference evidence="2 3" key="1">
    <citation type="submission" date="2019-02" db="EMBL/GenBank/DDBJ databases">
        <title>Siculibacillus lacustris gen. nov., sp. nov., a new rosette-forming bacterium isolated from a freshwater crater lake (Lake St. Ana, Romania).</title>
        <authorList>
            <person name="Felfoldi T."/>
            <person name="Marton Z."/>
            <person name="Szabo A."/>
            <person name="Mentes A."/>
            <person name="Boka K."/>
            <person name="Marialigeti K."/>
            <person name="Mathe I."/>
            <person name="Koncz M."/>
            <person name="Schumann P."/>
            <person name="Toth E."/>
        </authorList>
    </citation>
    <scope>NUCLEOTIDE SEQUENCE [LARGE SCALE GENOMIC DNA]</scope>
    <source>
        <strain evidence="2 3">SA-279</strain>
    </source>
</reference>
<keyword evidence="1" id="KW-0472">Membrane</keyword>
<keyword evidence="3" id="KW-1185">Reference proteome</keyword>
<dbReference type="Proteomes" id="UP000292781">
    <property type="component" value="Unassembled WGS sequence"/>
</dbReference>
<comment type="caution">
    <text evidence="2">The sequence shown here is derived from an EMBL/GenBank/DDBJ whole genome shotgun (WGS) entry which is preliminary data.</text>
</comment>
<proteinExistence type="predicted"/>